<evidence type="ECO:0000256" key="15">
    <source>
        <dbReference type="PROSITE-ProRule" id="PRU01256"/>
    </source>
</evidence>
<sequence>MTSCAGICYYQGRMGLCSVRLSEPLLKLRPRSDLINTLLHEMIHAYLFVTANNRDRDGHGPEFHKHMGRINKEAGTKITVYHSFHDEVRLYQQHWWRCNGPCRDRKPYYGYVRRAKNRAPGPYDFWYGDHHAECGGTFIKIKEPENYGKKEKKPKSSSTSSNPKSSKSSAKDIRNFFPQPSTSTSSSSSQVNPSPSSVAAKIYGFNDLNEPSNPTVSASATTNSNIVGFHDLTSSNSNGLSNSTSSRGKIGTASSGRTLGTSNSGSTPGNYRNAGRTAGGGLKNKGSSTVLVPPKTQTKTKVSAEEPQEVKKVDNPLNIDRFQAFKSNGQVLGGNANDRSRSRLLAMFSNQEREKQKQRTRQSPMQKTHRSPVQETKQSPTQKLQESPTVDSRRMIDCSSPTKSTVSPLSSLQMRNFPSSNSKKGSTKASRDKFLASFSTSSTTPNSDSDARLTVKRRSVSDSTNSPDVERECPTKKPLFSVETICLDTPEKDMVPCPVCSMKVSRNTVNDHLDSCVGFLPGPSSEYQPTNIDQAQSSNSVNGIVNIVESKDAIPPKRQFDQDIYISDEEDETTNGQDDRFNVTDYNLGSEPQVPCPCCNNLVSSDNINQHLDVCLNEMALRDST</sequence>
<gene>
    <name evidence="18" type="ORF">BEMITA_LOCUS13751</name>
</gene>
<dbReference type="Pfam" id="PF10263">
    <property type="entry name" value="SprT-like"/>
    <property type="match status" value="1"/>
</dbReference>
<comment type="similarity">
    <text evidence="3">Belongs to the Spartan family.</text>
</comment>
<dbReference type="EMBL" id="OU963870">
    <property type="protein sequence ID" value="CAH0395582.1"/>
    <property type="molecule type" value="Genomic_DNA"/>
</dbReference>
<keyword evidence="4" id="KW-0158">Chromosome</keyword>
<evidence type="ECO:0000256" key="5">
    <source>
        <dbReference type="ARBA" id="ARBA00022670"/>
    </source>
</evidence>
<feature type="compositionally biased region" description="Basic and acidic residues" evidence="16">
    <location>
        <begin position="302"/>
        <end position="314"/>
    </location>
</feature>
<dbReference type="GO" id="GO:0031593">
    <property type="term" value="F:polyubiquitin modification-dependent protein binding"/>
    <property type="evidence" value="ECO:0007669"/>
    <property type="project" value="TreeGrafter"/>
</dbReference>
<feature type="domain" description="UBZ4-type" evidence="17">
    <location>
        <begin position="593"/>
        <end position="620"/>
    </location>
</feature>
<keyword evidence="5" id="KW-0645">Protease</keyword>
<dbReference type="Gene3D" id="3.30.160.60">
    <property type="entry name" value="Classic Zinc Finger"/>
    <property type="match status" value="2"/>
</dbReference>
<evidence type="ECO:0000256" key="6">
    <source>
        <dbReference type="ARBA" id="ARBA00022723"/>
    </source>
</evidence>
<evidence type="ECO:0000256" key="4">
    <source>
        <dbReference type="ARBA" id="ARBA00022454"/>
    </source>
</evidence>
<feature type="compositionally biased region" description="Polar residues" evidence="16">
    <location>
        <begin position="399"/>
        <end position="428"/>
    </location>
</feature>
<evidence type="ECO:0000256" key="3">
    <source>
        <dbReference type="ARBA" id="ARBA00010724"/>
    </source>
</evidence>
<evidence type="ECO:0000256" key="2">
    <source>
        <dbReference type="ARBA" id="ARBA00004286"/>
    </source>
</evidence>
<evidence type="ECO:0000256" key="1">
    <source>
        <dbReference type="ARBA" id="ARBA00004123"/>
    </source>
</evidence>
<reference evidence="18" key="1">
    <citation type="submission" date="2021-12" db="EMBL/GenBank/DDBJ databases">
        <authorList>
            <person name="King R."/>
        </authorList>
    </citation>
    <scope>NUCLEOTIDE SEQUENCE</scope>
</reference>
<name>A0A9P0APZ3_BEMTA</name>
<dbReference type="GO" id="GO:0006281">
    <property type="term" value="P:DNA repair"/>
    <property type="evidence" value="ECO:0007669"/>
    <property type="project" value="UniProtKB-KW"/>
</dbReference>
<feature type="compositionally biased region" description="Low complexity" evidence="16">
    <location>
        <begin position="437"/>
        <end position="448"/>
    </location>
</feature>
<dbReference type="GO" id="GO:0005694">
    <property type="term" value="C:chromosome"/>
    <property type="evidence" value="ECO:0007669"/>
    <property type="project" value="UniProtKB-SubCell"/>
</dbReference>
<dbReference type="PANTHER" id="PTHR21220">
    <property type="entry name" value="DNA-DEPENDENT METALLOPROTEASE SPRTN"/>
    <property type="match status" value="1"/>
</dbReference>
<protein>
    <recommendedName>
        <fullName evidence="14">Protein with SprT-like domain at the N terminus</fullName>
    </recommendedName>
</protein>
<dbReference type="SMART" id="SM00731">
    <property type="entry name" value="SprT"/>
    <property type="match status" value="1"/>
</dbReference>
<keyword evidence="12 15" id="KW-0234">DNA repair</keyword>
<dbReference type="GO" id="GO:0006508">
    <property type="term" value="P:proteolysis"/>
    <property type="evidence" value="ECO:0007669"/>
    <property type="project" value="UniProtKB-KW"/>
</dbReference>
<dbReference type="InterPro" id="IPR006642">
    <property type="entry name" value="Rad18_UBZ4"/>
</dbReference>
<feature type="region of interest" description="Disordered" evidence="16">
    <location>
        <begin position="232"/>
        <end position="315"/>
    </location>
</feature>
<dbReference type="Proteomes" id="UP001152759">
    <property type="component" value="Chromosome 9"/>
</dbReference>
<dbReference type="InterPro" id="IPR044245">
    <property type="entry name" value="Spartan"/>
</dbReference>
<feature type="compositionally biased region" description="Low complexity" evidence="16">
    <location>
        <begin position="232"/>
        <end position="246"/>
    </location>
</feature>
<evidence type="ECO:0000256" key="16">
    <source>
        <dbReference type="SAM" id="MobiDB-lite"/>
    </source>
</evidence>
<dbReference type="Pfam" id="PF22934">
    <property type="entry name" value="SPRTN_ZBD"/>
    <property type="match status" value="1"/>
</dbReference>
<comment type="subcellular location">
    <subcellularLocation>
        <location evidence="2">Chromosome</location>
    </subcellularLocation>
    <subcellularLocation>
        <location evidence="1">Nucleus</location>
    </subcellularLocation>
</comment>
<feature type="region of interest" description="Disordered" evidence="16">
    <location>
        <begin position="145"/>
        <end position="196"/>
    </location>
</feature>
<keyword evidence="8 15" id="KW-0863">Zinc-finger</keyword>
<evidence type="ECO:0000256" key="8">
    <source>
        <dbReference type="ARBA" id="ARBA00022771"/>
    </source>
</evidence>
<keyword evidence="13" id="KW-0539">Nucleus</keyword>
<dbReference type="AlphaFoldDB" id="A0A9P0APZ3"/>
<dbReference type="PROSITE" id="PS51908">
    <property type="entry name" value="ZF_UBZ4"/>
    <property type="match status" value="2"/>
</dbReference>
<feature type="compositionally biased region" description="Polar residues" evidence="16">
    <location>
        <begin position="363"/>
        <end position="390"/>
    </location>
</feature>
<dbReference type="PANTHER" id="PTHR21220:SF0">
    <property type="entry name" value="DNA-DEPENDENT METALLOPROTEASE SPRTN"/>
    <property type="match status" value="1"/>
</dbReference>
<evidence type="ECO:0000256" key="13">
    <source>
        <dbReference type="ARBA" id="ARBA00023242"/>
    </source>
</evidence>
<evidence type="ECO:0000313" key="19">
    <source>
        <dbReference type="Proteomes" id="UP001152759"/>
    </source>
</evidence>
<evidence type="ECO:0000259" key="17">
    <source>
        <dbReference type="PROSITE" id="PS51908"/>
    </source>
</evidence>
<feature type="compositionally biased region" description="Polar residues" evidence="16">
    <location>
        <begin position="252"/>
        <end position="270"/>
    </location>
</feature>
<evidence type="ECO:0000256" key="12">
    <source>
        <dbReference type="ARBA" id="ARBA00023204"/>
    </source>
</evidence>
<evidence type="ECO:0000313" key="18">
    <source>
        <dbReference type="EMBL" id="CAH0395582.1"/>
    </source>
</evidence>
<keyword evidence="7 15" id="KW-0227">DNA damage</keyword>
<evidence type="ECO:0000256" key="11">
    <source>
        <dbReference type="ARBA" id="ARBA00023049"/>
    </source>
</evidence>
<dbReference type="InterPro" id="IPR055220">
    <property type="entry name" value="SPRTN_ZBD"/>
</dbReference>
<dbReference type="GO" id="GO:0005634">
    <property type="term" value="C:nucleus"/>
    <property type="evidence" value="ECO:0007669"/>
    <property type="project" value="UniProtKB-SubCell"/>
</dbReference>
<dbReference type="GO" id="GO:0008270">
    <property type="term" value="F:zinc ion binding"/>
    <property type="evidence" value="ECO:0007669"/>
    <property type="project" value="UniProtKB-KW"/>
</dbReference>
<feature type="domain" description="UBZ4-type" evidence="17">
    <location>
        <begin position="494"/>
        <end position="521"/>
    </location>
</feature>
<keyword evidence="6" id="KW-0479">Metal-binding</keyword>
<proteinExistence type="inferred from homology"/>
<evidence type="ECO:0000256" key="9">
    <source>
        <dbReference type="ARBA" id="ARBA00022801"/>
    </source>
</evidence>
<dbReference type="GO" id="GO:0004222">
    <property type="term" value="F:metalloendopeptidase activity"/>
    <property type="evidence" value="ECO:0007669"/>
    <property type="project" value="InterPro"/>
</dbReference>
<feature type="compositionally biased region" description="Low complexity" evidence="16">
    <location>
        <begin position="156"/>
        <end position="168"/>
    </location>
</feature>
<organism evidence="18 19">
    <name type="scientific">Bemisia tabaci</name>
    <name type="common">Sweetpotato whitefly</name>
    <name type="synonym">Aleurodes tabaci</name>
    <dbReference type="NCBI Taxonomy" id="7038"/>
    <lineage>
        <taxon>Eukaryota</taxon>
        <taxon>Metazoa</taxon>
        <taxon>Ecdysozoa</taxon>
        <taxon>Arthropoda</taxon>
        <taxon>Hexapoda</taxon>
        <taxon>Insecta</taxon>
        <taxon>Pterygota</taxon>
        <taxon>Neoptera</taxon>
        <taxon>Paraneoptera</taxon>
        <taxon>Hemiptera</taxon>
        <taxon>Sternorrhyncha</taxon>
        <taxon>Aleyrodoidea</taxon>
        <taxon>Aleyrodidae</taxon>
        <taxon>Aleyrodinae</taxon>
        <taxon>Bemisia</taxon>
    </lineage>
</organism>
<feature type="region of interest" description="Disordered" evidence="16">
    <location>
        <begin position="349"/>
        <end position="473"/>
    </location>
</feature>
<keyword evidence="11" id="KW-0482">Metalloprotease</keyword>
<feature type="compositionally biased region" description="Polar residues" evidence="16">
    <location>
        <begin position="285"/>
        <end position="301"/>
    </location>
</feature>
<feature type="compositionally biased region" description="Low complexity" evidence="16">
    <location>
        <begin position="175"/>
        <end position="196"/>
    </location>
</feature>
<dbReference type="SMART" id="SM00734">
    <property type="entry name" value="ZnF_Rad18"/>
    <property type="match status" value="2"/>
</dbReference>
<keyword evidence="10" id="KW-0862">Zinc</keyword>
<evidence type="ECO:0000256" key="10">
    <source>
        <dbReference type="ARBA" id="ARBA00022833"/>
    </source>
</evidence>
<keyword evidence="9" id="KW-0378">Hydrolase</keyword>
<evidence type="ECO:0000256" key="14">
    <source>
        <dbReference type="ARBA" id="ARBA00030396"/>
    </source>
</evidence>
<evidence type="ECO:0000256" key="7">
    <source>
        <dbReference type="ARBA" id="ARBA00022763"/>
    </source>
</evidence>
<dbReference type="GO" id="GO:0003697">
    <property type="term" value="F:single-stranded DNA binding"/>
    <property type="evidence" value="ECO:0007669"/>
    <property type="project" value="InterPro"/>
</dbReference>
<keyword evidence="19" id="KW-1185">Reference proteome</keyword>
<dbReference type="InterPro" id="IPR006640">
    <property type="entry name" value="SprT-like_domain"/>
</dbReference>
<accession>A0A9P0APZ3</accession>